<feature type="compositionally biased region" description="Polar residues" evidence="1">
    <location>
        <begin position="193"/>
        <end position="237"/>
    </location>
</feature>
<dbReference type="GeneID" id="39990438"/>
<gene>
    <name evidence="3" type="ORF">TM35_000521160</name>
</gene>
<evidence type="ECO:0000256" key="1">
    <source>
        <dbReference type="SAM" id="MobiDB-lite"/>
    </source>
</evidence>
<sequence length="305" mass="31682">MMMMMRRVMCVLAVVLCCPCGYTITAAASTAGQLKAVMALDGIPGGDGAFEEYDPDIFRNTHRGGSGSSSESRSLPATGIHPSNSQEQDIHSRPGVSEQRDERQEVPVPAPLPGPLEAPVKGPAQPPSEGPHVDQNVVKHGEKQPQITSSPVQADGTQHVSAAVSSSVISAPQAERSTSTNGGGDSAEEHTETQQSNPPKEGNPGSSNNTGDNSVPGDNNTTQQPSSEGTTAADSQETNTTTPPSTENTTTEAPTTTPSPVPNAEISSITSTMKNNKANVDSSISPVWARVPLMIVVVLFSATVY</sequence>
<evidence type="ECO:0008006" key="5">
    <source>
        <dbReference type="Google" id="ProtNLM"/>
    </source>
</evidence>
<accession>A0A1X0NGU4</accession>
<dbReference type="VEuPathDB" id="TriTrypDB:TM35_000521160"/>
<feature type="compositionally biased region" description="Polar residues" evidence="1">
    <location>
        <begin position="145"/>
        <end position="159"/>
    </location>
</feature>
<proteinExistence type="predicted"/>
<dbReference type="Proteomes" id="UP000192257">
    <property type="component" value="Unassembled WGS sequence"/>
</dbReference>
<feature type="region of interest" description="Disordered" evidence="1">
    <location>
        <begin position="54"/>
        <end position="263"/>
    </location>
</feature>
<feature type="compositionally biased region" description="Basic and acidic residues" evidence="1">
    <location>
        <begin position="88"/>
        <end position="105"/>
    </location>
</feature>
<feature type="chain" id="PRO_5012100298" description="Mucin TcMUCII" evidence="2">
    <location>
        <begin position="28"/>
        <end position="305"/>
    </location>
</feature>
<feature type="signal peptide" evidence="2">
    <location>
        <begin position="1"/>
        <end position="27"/>
    </location>
</feature>
<feature type="compositionally biased region" description="Low complexity" evidence="1">
    <location>
        <begin position="238"/>
        <end position="258"/>
    </location>
</feature>
<keyword evidence="4" id="KW-1185">Reference proteome</keyword>
<evidence type="ECO:0000313" key="3">
    <source>
        <dbReference type="EMBL" id="ORC83972.1"/>
    </source>
</evidence>
<dbReference type="AlphaFoldDB" id="A0A1X0NGU4"/>
<evidence type="ECO:0000313" key="4">
    <source>
        <dbReference type="Proteomes" id="UP000192257"/>
    </source>
</evidence>
<protein>
    <recommendedName>
        <fullName evidence="5">Mucin TcMUCII</fullName>
    </recommendedName>
</protein>
<name>A0A1X0NGU4_9TRYP</name>
<dbReference type="EMBL" id="NBCO01000052">
    <property type="protein sequence ID" value="ORC83972.1"/>
    <property type="molecule type" value="Genomic_DNA"/>
</dbReference>
<comment type="caution">
    <text evidence="3">The sequence shown here is derived from an EMBL/GenBank/DDBJ whole genome shotgun (WGS) entry which is preliminary data.</text>
</comment>
<dbReference type="RefSeq" id="XP_028878038.1">
    <property type="nucleotide sequence ID" value="XM_029030658.1"/>
</dbReference>
<keyword evidence="2" id="KW-0732">Signal</keyword>
<reference evidence="3 4" key="1">
    <citation type="submission" date="2017-03" db="EMBL/GenBank/DDBJ databases">
        <title>An alternative strategy for trypanosome survival in the mammalian bloodstream revealed through genome and transcriptome analysis of the ubiquitous bovine parasite Trypanosoma (Megatrypanum) theileri.</title>
        <authorList>
            <person name="Kelly S."/>
            <person name="Ivens A."/>
            <person name="Mott A."/>
            <person name="O'Neill E."/>
            <person name="Emms D."/>
            <person name="Macleod O."/>
            <person name="Voorheis P."/>
            <person name="Matthews J."/>
            <person name="Matthews K."/>
            <person name="Carrington M."/>
        </authorList>
    </citation>
    <scope>NUCLEOTIDE SEQUENCE [LARGE SCALE GENOMIC DNA]</scope>
    <source>
        <strain evidence="3">Edinburgh</strain>
    </source>
</reference>
<organism evidence="3 4">
    <name type="scientific">Trypanosoma theileri</name>
    <dbReference type="NCBI Taxonomy" id="67003"/>
    <lineage>
        <taxon>Eukaryota</taxon>
        <taxon>Discoba</taxon>
        <taxon>Euglenozoa</taxon>
        <taxon>Kinetoplastea</taxon>
        <taxon>Metakinetoplastina</taxon>
        <taxon>Trypanosomatida</taxon>
        <taxon>Trypanosomatidae</taxon>
        <taxon>Trypanosoma</taxon>
    </lineage>
</organism>
<feature type="compositionally biased region" description="Low complexity" evidence="1">
    <location>
        <begin position="160"/>
        <end position="171"/>
    </location>
</feature>
<evidence type="ECO:0000256" key="2">
    <source>
        <dbReference type="SAM" id="SignalP"/>
    </source>
</evidence>